<feature type="domain" description="DUF936" evidence="2">
    <location>
        <begin position="4"/>
        <end position="124"/>
    </location>
</feature>
<feature type="compositionally biased region" description="Basic and acidic residues" evidence="1">
    <location>
        <begin position="382"/>
        <end position="398"/>
    </location>
</feature>
<feature type="region of interest" description="Disordered" evidence="1">
    <location>
        <begin position="199"/>
        <end position="270"/>
    </location>
</feature>
<feature type="compositionally biased region" description="Low complexity" evidence="1">
    <location>
        <begin position="149"/>
        <end position="161"/>
    </location>
</feature>
<feature type="region of interest" description="Disordered" evidence="1">
    <location>
        <begin position="298"/>
        <end position="343"/>
    </location>
</feature>
<dbReference type="OrthoDB" id="1918502at2759"/>
<dbReference type="AlphaFoldDB" id="A0A8B9AY08"/>
<evidence type="ECO:0000259" key="2">
    <source>
        <dbReference type="Pfam" id="PF06075"/>
    </source>
</evidence>
<evidence type="ECO:0000259" key="3">
    <source>
        <dbReference type="Pfam" id="PF21647"/>
    </source>
</evidence>
<proteinExistence type="predicted"/>
<feature type="compositionally biased region" description="Low complexity" evidence="1">
    <location>
        <begin position="244"/>
        <end position="269"/>
    </location>
</feature>
<organism evidence="4 5">
    <name type="scientific">Phoenix dactylifera</name>
    <name type="common">Date palm</name>
    <dbReference type="NCBI Taxonomy" id="42345"/>
    <lineage>
        <taxon>Eukaryota</taxon>
        <taxon>Viridiplantae</taxon>
        <taxon>Streptophyta</taxon>
        <taxon>Embryophyta</taxon>
        <taxon>Tracheophyta</taxon>
        <taxon>Spermatophyta</taxon>
        <taxon>Magnoliopsida</taxon>
        <taxon>Liliopsida</taxon>
        <taxon>Arecaceae</taxon>
        <taxon>Coryphoideae</taxon>
        <taxon>Phoeniceae</taxon>
        <taxon>Phoenix</taxon>
    </lineage>
</organism>
<feature type="domain" description="DUF6857" evidence="3">
    <location>
        <begin position="451"/>
        <end position="745"/>
    </location>
</feature>
<evidence type="ECO:0000256" key="1">
    <source>
        <dbReference type="SAM" id="MobiDB-lite"/>
    </source>
</evidence>
<reference evidence="4" key="1">
    <citation type="journal article" date="2019" name="Nat. Commun.">
        <title>Genome-wide association mapping of date palm fruit traits.</title>
        <authorList>
            <person name="Hazzouri K.M."/>
            <person name="Gros-Balthazard M."/>
            <person name="Flowers J.M."/>
            <person name="Copetti D."/>
            <person name="Lemansour A."/>
            <person name="Lebrun M."/>
            <person name="Masmoudi K."/>
            <person name="Ferrand S."/>
            <person name="Dhar M.I."/>
            <person name="Fresquez Z.A."/>
            <person name="Rosas U."/>
            <person name="Zhang J."/>
            <person name="Talag J."/>
            <person name="Lee S."/>
            <person name="Kudrna D."/>
            <person name="Powell R.F."/>
            <person name="Leitch I.J."/>
            <person name="Krueger R.R."/>
            <person name="Wing R.A."/>
            <person name="Amiri K.M.A."/>
            <person name="Purugganan M.D."/>
        </authorList>
    </citation>
    <scope>NUCLEOTIDE SEQUENCE [LARGE SCALE GENOMIC DNA]</scope>
    <source>
        <strain evidence="4">cv. Khalas</strain>
    </source>
</reference>
<dbReference type="GeneID" id="103705912"/>
<feature type="region of interest" description="Disordered" evidence="1">
    <location>
        <begin position="370"/>
        <end position="442"/>
    </location>
</feature>
<dbReference type="InterPro" id="IPR049172">
    <property type="entry name" value="DUF6857_pln"/>
</dbReference>
<accession>A0A8B9AY08</accession>
<dbReference type="Pfam" id="PF21647">
    <property type="entry name" value="DUF6857"/>
    <property type="match status" value="1"/>
</dbReference>
<dbReference type="Pfam" id="PF06075">
    <property type="entry name" value="DUF936"/>
    <property type="match status" value="1"/>
</dbReference>
<dbReference type="InterPro" id="IPR048297">
    <property type="entry name" value="DUF936_dom_pln"/>
</dbReference>
<evidence type="ECO:0000313" key="4">
    <source>
        <dbReference type="Proteomes" id="UP000228380"/>
    </source>
</evidence>
<reference evidence="5" key="2">
    <citation type="submission" date="2025-08" db="UniProtKB">
        <authorList>
            <consortium name="RefSeq"/>
        </authorList>
    </citation>
    <scope>IDENTIFICATION</scope>
    <source>
        <tissue evidence="5">Young leaves</tissue>
    </source>
</reference>
<sequence>MASLTPGVLVKLLQSMDTDAKVVGEHRSAVLQVIGIVPALSASTADDLWPSHGFYLQLSDSAYSTYVSLSDADADSILCNRPQLGQLVHVDRLHFAHPVPRASGVRPLPGRPQPFLGSPEPLVARSDPSRRGFVIQPASHADAGPPLIPSSSSSLRSNPFPEGNTFGEEGMVFASKENTGGEKRTVFAAKENVVGATAKTAGESAAKRRFSSPAGAKLAARKSGGGGGTGEQRDPSPAVGQGKAGSRSSSPALGGAARGGSRSSSPVPSKCIVPSLVAAKEENRRVAREPAIIVPSRYRQPSPVARKAAVSPMGRRGSMSPGRRLSAGLKASPAAGEGGGGKKKVGIVVAGISKVSDALMGSVKSVRKSWDDSAANTVVSSELKEKGGSKSKVDKEAILRTQAAMSRRISDATGAQSNNEESSPNEKPKPIKKIELTSESEKPSCAIPKITVHDRKWTDGSIPFDNVSDNLAKLGKEALQRRNIASIAAAEALEEALAAESIIRNLSMFSDLCSSSKAGNPRPTIGRFLSIYNDVLKWNAIAETLAATRKSNGPNDITSIQQSKSASIWVEAALATDLEVLHLLNNGTECLSKQKGAEKPIVPSMDPPRMSMSKRNPLGNPARSHSKALTNATTNMWTRGYGLDETVDLAKALLHEMQVWFLKFVEEALDVGFRLFGQCSDDGKKNSYKDNGKVAAVLSQLKQINDWLDGVGRMPEEEMLREKIERLKRKIYGFVISHVGSAFDTSVSLSKA</sequence>
<dbReference type="PANTHER" id="PTHR31928:SF3">
    <property type="entry name" value="EXPRESSED PROTEIN"/>
    <property type="match status" value="1"/>
</dbReference>
<dbReference type="RefSeq" id="XP_038988294.1">
    <property type="nucleotide sequence ID" value="XM_039132366.1"/>
</dbReference>
<dbReference type="InterPro" id="IPR010341">
    <property type="entry name" value="DUF936_pln"/>
</dbReference>
<protein>
    <submittedName>
        <fullName evidence="5">Uncharacterized protein LOC103705912</fullName>
    </submittedName>
</protein>
<gene>
    <name evidence="5" type="primary">LOC103705912</name>
</gene>
<dbReference type="PANTHER" id="PTHR31928">
    <property type="entry name" value="EXPRESSED PROTEIN"/>
    <property type="match status" value="1"/>
</dbReference>
<dbReference type="Proteomes" id="UP000228380">
    <property type="component" value="Chromosome 12"/>
</dbReference>
<feature type="region of interest" description="Disordered" evidence="1">
    <location>
        <begin position="137"/>
        <end position="167"/>
    </location>
</feature>
<name>A0A8B9AY08_PHODC</name>
<dbReference type="KEGG" id="pda:103705912"/>
<keyword evidence="4" id="KW-1185">Reference proteome</keyword>
<evidence type="ECO:0000313" key="5">
    <source>
        <dbReference type="RefSeq" id="XP_038988294.1"/>
    </source>
</evidence>
<feature type="compositionally biased region" description="Low complexity" evidence="1">
    <location>
        <begin position="311"/>
        <end position="335"/>
    </location>
</feature>
<feature type="compositionally biased region" description="Basic and acidic residues" evidence="1">
    <location>
        <begin position="424"/>
        <end position="442"/>
    </location>
</feature>